<evidence type="ECO:0000313" key="1">
    <source>
        <dbReference type="EMBL" id="SVC29827.1"/>
    </source>
</evidence>
<protein>
    <recommendedName>
        <fullName evidence="2">Sialidase domain-containing protein</fullName>
    </recommendedName>
</protein>
<proteinExistence type="predicted"/>
<name>A0A382L4C0_9ZZZZ</name>
<organism evidence="1">
    <name type="scientific">marine metagenome</name>
    <dbReference type="NCBI Taxonomy" id="408172"/>
    <lineage>
        <taxon>unclassified sequences</taxon>
        <taxon>metagenomes</taxon>
        <taxon>ecological metagenomes</taxon>
    </lineage>
</organism>
<evidence type="ECO:0008006" key="2">
    <source>
        <dbReference type="Google" id="ProtNLM"/>
    </source>
</evidence>
<sequence>NKDNEWKPGYERSSVYSVYDVDAGSWAEWKTIEMPDPKKFRDCGAGCTQRYDLPNGDVLLPFYYFGPETGEGKIKTGRRGAVMRCKFDGQTLKYVEHGNELIPLAPVGFYEPSLTKFGKKFFLTIRNETNGYVATSDDGLNFDEPRPWLYDDGGELGSVSTQQHWITHSNGLFLVYTRRGPENMEVFRHRAPLFIAQVDPDRLCVIRKTERALVPDRGAIIGNFGTMNVSREESWVTVAEWMQHGIGARFNVPEVCEKGGSDNSVYVVRIKWNKPNELVAWKTSGEK</sequence>
<gene>
    <name evidence="1" type="ORF">METZ01_LOCUS282681</name>
</gene>
<feature type="non-terminal residue" evidence="1">
    <location>
        <position position="1"/>
    </location>
</feature>
<dbReference type="EMBL" id="UINC01083783">
    <property type="protein sequence ID" value="SVC29827.1"/>
    <property type="molecule type" value="Genomic_DNA"/>
</dbReference>
<dbReference type="InterPro" id="IPR036278">
    <property type="entry name" value="Sialidase_sf"/>
</dbReference>
<dbReference type="AlphaFoldDB" id="A0A382L4C0"/>
<accession>A0A382L4C0</accession>
<reference evidence="1" key="1">
    <citation type="submission" date="2018-05" db="EMBL/GenBank/DDBJ databases">
        <authorList>
            <person name="Lanie J.A."/>
            <person name="Ng W.-L."/>
            <person name="Kazmierczak K.M."/>
            <person name="Andrzejewski T.M."/>
            <person name="Davidsen T.M."/>
            <person name="Wayne K.J."/>
            <person name="Tettelin H."/>
            <person name="Glass J.I."/>
            <person name="Rusch D."/>
            <person name="Podicherti R."/>
            <person name="Tsui H.-C.T."/>
            <person name="Winkler M.E."/>
        </authorList>
    </citation>
    <scope>NUCLEOTIDE SEQUENCE</scope>
</reference>
<dbReference type="SUPFAM" id="SSF50939">
    <property type="entry name" value="Sialidases"/>
    <property type="match status" value="1"/>
</dbReference>